<dbReference type="Proteomes" id="UP000076532">
    <property type="component" value="Unassembled WGS sequence"/>
</dbReference>
<dbReference type="AlphaFoldDB" id="A0A166V6G8"/>
<evidence type="ECO:0000313" key="2">
    <source>
        <dbReference type="EMBL" id="KZP32391.1"/>
    </source>
</evidence>
<keyword evidence="3" id="KW-1185">Reference proteome</keyword>
<dbReference type="OrthoDB" id="3226064at2759"/>
<accession>A0A166V6G8</accession>
<organism evidence="2 3">
    <name type="scientific">Athelia psychrophila</name>
    <dbReference type="NCBI Taxonomy" id="1759441"/>
    <lineage>
        <taxon>Eukaryota</taxon>
        <taxon>Fungi</taxon>
        <taxon>Dikarya</taxon>
        <taxon>Basidiomycota</taxon>
        <taxon>Agaricomycotina</taxon>
        <taxon>Agaricomycetes</taxon>
        <taxon>Agaricomycetidae</taxon>
        <taxon>Atheliales</taxon>
        <taxon>Atheliaceae</taxon>
        <taxon>Athelia</taxon>
    </lineage>
</organism>
<gene>
    <name evidence="2" type="ORF">FIBSPDRAFT_848798</name>
</gene>
<reference evidence="2 3" key="1">
    <citation type="journal article" date="2016" name="Mol. Biol. Evol.">
        <title>Comparative Genomics of Early-Diverging Mushroom-Forming Fungi Provides Insights into the Origins of Lignocellulose Decay Capabilities.</title>
        <authorList>
            <person name="Nagy L.G."/>
            <person name="Riley R."/>
            <person name="Tritt A."/>
            <person name="Adam C."/>
            <person name="Daum C."/>
            <person name="Floudas D."/>
            <person name="Sun H."/>
            <person name="Yadav J.S."/>
            <person name="Pangilinan J."/>
            <person name="Larsson K.H."/>
            <person name="Matsuura K."/>
            <person name="Barry K."/>
            <person name="Labutti K."/>
            <person name="Kuo R."/>
            <person name="Ohm R.A."/>
            <person name="Bhattacharya S.S."/>
            <person name="Shirouzu T."/>
            <person name="Yoshinaga Y."/>
            <person name="Martin F.M."/>
            <person name="Grigoriev I.V."/>
            <person name="Hibbett D.S."/>
        </authorList>
    </citation>
    <scope>NUCLEOTIDE SEQUENCE [LARGE SCALE GENOMIC DNA]</scope>
    <source>
        <strain evidence="2 3">CBS 109695</strain>
    </source>
</reference>
<evidence type="ECO:0000313" key="3">
    <source>
        <dbReference type="Proteomes" id="UP000076532"/>
    </source>
</evidence>
<feature type="compositionally biased region" description="Polar residues" evidence="1">
    <location>
        <begin position="1"/>
        <end position="12"/>
    </location>
</feature>
<protein>
    <submittedName>
        <fullName evidence="2">Uncharacterized protein</fullName>
    </submittedName>
</protein>
<proteinExistence type="predicted"/>
<feature type="region of interest" description="Disordered" evidence="1">
    <location>
        <begin position="1"/>
        <end position="32"/>
    </location>
</feature>
<sequence>MVDGQSQWSSEGLQLGNAGSAAGVVGSWTGAQHDHGDPVGPFWLWKVADDHPSHIHEPHWMY</sequence>
<dbReference type="STRING" id="436010.A0A166V6G8"/>
<name>A0A166V6G8_9AGAM</name>
<dbReference type="EMBL" id="KV417486">
    <property type="protein sequence ID" value="KZP32391.1"/>
    <property type="molecule type" value="Genomic_DNA"/>
</dbReference>
<evidence type="ECO:0000256" key="1">
    <source>
        <dbReference type="SAM" id="MobiDB-lite"/>
    </source>
</evidence>
<feature type="compositionally biased region" description="Low complexity" evidence="1">
    <location>
        <begin position="18"/>
        <end position="27"/>
    </location>
</feature>